<dbReference type="Proteomes" id="UP000287756">
    <property type="component" value="Chromosome"/>
</dbReference>
<accession>A0A410M998</accession>
<keyword evidence="1" id="KW-1133">Transmembrane helix</keyword>
<reference evidence="2 3" key="1">
    <citation type="submission" date="2018-01" db="EMBL/GenBank/DDBJ databases">
        <title>The whole genome sequencing and assembly of Halobacillus litoralis ERB031 strain.</title>
        <authorList>
            <person name="Lee S.-J."/>
            <person name="Park M.-K."/>
            <person name="Kim J.-Y."/>
            <person name="Lee Y.-J."/>
            <person name="Yi H."/>
            <person name="Bahn Y.-S."/>
            <person name="Kim J.F."/>
            <person name="Lee D.-W."/>
        </authorList>
    </citation>
    <scope>NUCLEOTIDE SEQUENCE [LARGE SCALE GENOMIC DNA]</scope>
    <source>
        <strain evidence="2 3">ERB 031</strain>
    </source>
</reference>
<organism evidence="2 3">
    <name type="scientific">Halobacillus litoralis</name>
    <dbReference type="NCBI Taxonomy" id="45668"/>
    <lineage>
        <taxon>Bacteria</taxon>
        <taxon>Bacillati</taxon>
        <taxon>Bacillota</taxon>
        <taxon>Bacilli</taxon>
        <taxon>Bacillales</taxon>
        <taxon>Bacillaceae</taxon>
        <taxon>Halobacillus</taxon>
    </lineage>
</organism>
<feature type="transmembrane region" description="Helical" evidence="1">
    <location>
        <begin position="21"/>
        <end position="38"/>
    </location>
</feature>
<keyword evidence="1" id="KW-0812">Transmembrane</keyword>
<proteinExistence type="predicted"/>
<dbReference type="AlphaFoldDB" id="A0A410M998"/>
<gene>
    <name evidence="2" type="ORF">HLI_03325</name>
</gene>
<evidence type="ECO:0000313" key="3">
    <source>
        <dbReference type="Proteomes" id="UP000287756"/>
    </source>
</evidence>
<sequence>MTAENKETMSKTKKNKDIGRFIFVLSSIFAGPALYETFSIPVNLLIIFVTYFLLMSVIGLRLNYFFYC</sequence>
<keyword evidence="1" id="KW-0472">Membrane</keyword>
<name>A0A410M998_9BACI</name>
<dbReference type="KEGG" id="hli:HLI_03325"/>
<evidence type="ECO:0000256" key="1">
    <source>
        <dbReference type="SAM" id="Phobius"/>
    </source>
</evidence>
<evidence type="ECO:0000313" key="2">
    <source>
        <dbReference type="EMBL" id="QAS51311.1"/>
    </source>
</evidence>
<dbReference type="EMBL" id="CP026118">
    <property type="protein sequence ID" value="QAS51311.1"/>
    <property type="molecule type" value="Genomic_DNA"/>
</dbReference>
<protein>
    <submittedName>
        <fullName evidence="2">Uncharacterized protein</fullName>
    </submittedName>
</protein>
<feature type="transmembrane region" description="Helical" evidence="1">
    <location>
        <begin position="44"/>
        <end position="67"/>
    </location>
</feature>